<dbReference type="GO" id="GO:0000400">
    <property type="term" value="F:four-way junction DNA binding"/>
    <property type="evidence" value="ECO:0007669"/>
    <property type="project" value="EnsemblFungi"/>
</dbReference>
<dbReference type="GO" id="GO:0043570">
    <property type="term" value="P:maintenance of DNA repeat elements"/>
    <property type="evidence" value="ECO:0007669"/>
    <property type="project" value="EnsemblFungi"/>
</dbReference>
<dbReference type="Gene3D" id="3.40.1170.10">
    <property type="entry name" value="DNA repair protein MutS, domain I"/>
    <property type="match status" value="1"/>
</dbReference>
<dbReference type="InterPro" id="IPR016151">
    <property type="entry name" value="DNA_mismatch_repair_MutS_N"/>
</dbReference>
<dbReference type="SUPFAM" id="SSF52540">
    <property type="entry name" value="P-loop containing nucleoside triphosphate hydrolases"/>
    <property type="match status" value="1"/>
</dbReference>
<dbReference type="PANTHER" id="PTHR11361">
    <property type="entry name" value="DNA MISMATCH REPAIR PROTEIN MUTS FAMILY MEMBER"/>
    <property type="match status" value="1"/>
</dbReference>
<dbReference type="GO" id="GO:0007534">
    <property type="term" value="P:gene conversion at mating-type locus"/>
    <property type="evidence" value="ECO:0007669"/>
    <property type="project" value="EnsemblFungi"/>
</dbReference>
<dbReference type="SMART" id="SM00534">
    <property type="entry name" value="MUTSac"/>
    <property type="match status" value="1"/>
</dbReference>
<dbReference type="GO" id="GO:0000710">
    <property type="term" value="P:meiotic mismatch repair"/>
    <property type="evidence" value="ECO:0007669"/>
    <property type="project" value="EnsemblFungi"/>
</dbReference>
<dbReference type="SUPFAM" id="SSF53150">
    <property type="entry name" value="DNA repair protein MutS, domain II"/>
    <property type="match status" value="1"/>
</dbReference>
<proteinExistence type="inferred from homology"/>
<dbReference type="PIRSF" id="PIRSF005813">
    <property type="entry name" value="MSH2"/>
    <property type="match status" value="1"/>
</dbReference>
<keyword evidence="11" id="KW-1185">Reference proteome</keyword>
<evidence type="ECO:0000256" key="3">
    <source>
        <dbReference type="ARBA" id="ARBA00022741"/>
    </source>
</evidence>
<dbReference type="GO" id="GO:0032138">
    <property type="term" value="F:single base insertion or deletion binding"/>
    <property type="evidence" value="ECO:0007669"/>
    <property type="project" value="EnsemblFungi"/>
</dbReference>
<dbReference type="InterPro" id="IPR007860">
    <property type="entry name" value="DNA_mmatch_repair_MutS_con_dom"/>
</dbReference>
<dbReference type="GO" id="GO:0032137">
    <property type="term" value="F:guanine/thymine mispair binding"/>
    <property type="evidence" value="ECO:0007669"/>
    <property type="project" value="EnsemblFungi"/>
</dbReference>
<protein>
    <submittedName>
        <fullName evidence="10">DNA mismatch repair protein</fullName>
    </submittedName>
</protein>
<evidence type="ECO:0000259" key="9">
    <source>
        <dbReference type="PROSITE" id="PS00486"/>
    </source>
</evidence>
<dbReference type="InterPro" id="IPR007696">
    <property type="entry name" value="DNA_mismatch_repair_MutS_core"/>
</dbReference>
<dbReference type="GO" id="GO:0000406">
    <property type="term" value="F:double-strand/single-strand DNA junction binding"/>
    <property type="evidence" value="ECO:0007669"/>
    <property type="project" value="EnsemblFungi"/>
</dbReference>
<evidence type="ECO:0000313" key="11">
    <source>
        <dbReference type="Proteomes" id="UP000094285"/>
    </source>
</evidence>
<dbReference type="GO" id="GO:0032301">
    <property type="term" value="C:MutSalpha complex"/>
    <property type="evidence" value="ECO:0007669"/>
    <property type="project" value="EnsemblFungi"/>
</dbReference>
<keyword evidence="7" id="KW-0234">DNA repair</keyword>
<dbReference type="Pfam" id="PF00488">
    <property type="entry name" value="MutS_V"/>
    <property type="match status" value="1"/>
</dbReference>
<sequence length="1006" mass="113074">MSSTRPDLKFTDTVDERLYYRKYASLPPKDASTIRIIDHNNKDYFTVLDQDADLIADSIYKTQSVIKYNNSNKNRYVTISPQVFTNNVLRFCIIERHLKVEVYSNKTFELICVGTPGNLESLANEYGVNLEGMFQDCSNPIVGAIKFQQAGAAKKIGVCFVDNSDSRIHMSEFDDNDLFSNLESLILQVGVKEIVLPSNYQPGQTDNEVTKLYQVLDKIGGIVVSTVKSSFFSSKDIEQDLAKIVVSDTHKEGEETNIELILASKGISSADHVLSLSCCNALINYLELLGSEVSSSFTIDQYNLTSFMKLDSSTMKALNIFPASSAPSAAMSSYSTTSTVSSIFELLNKCKTTAGSRLLSQWLKQPLTNLTKIEERQQLVHHLIEDTNLRIYVSQDWLPQVPDIKRLTKKISNGLNKSVSNENKKLEDVIRLYQLVLVIPNLVEMLKMTAEELKETNTDESTQIAQLVEQYWLNPITNNYTSLLKFKELIETTIDLSPLESTSTHDLLNTDFNIKPEFDESLIEINDKLQGTLAEIKNLHNEVADDLNIDLDKKLKLEKHVQHGWCFRVTRNDSVVLRNTGNKYKQLQTVKAGVFFTTTQLSSLSEAYLEASAEYNQKQRELIKEILSITLTYNQVFLNLSLSIANLDVLNSFANVAIFAPTPFARPKLHPLALSNDSPEFANRRIQLEQSRHPILEVQDDINFIANDVHLSNAPEDKGKAFAIITGPNMGGKSTYIRQIGVISLMGQVGSFIPVSEENATPELPIFDAILSRIGAGDSQLKGLSTFMIEMLETSSILATLTHNSLIIIDELGRGTSTYDGFGLAWSILEHLITQKNCFTLFATHFHELTELSSKYSDKVENLHVVAHVEKESDSKEDDITLMYKVEPGISDKSFGIHVAELVNFPSKIINMAKRKASELQSSNLNEEDKFIQNKKTKCSQEEINEGVGHLKSILKKWRTECYDENTRTLKLDSAGCVEKLKSMVESDFKDLIKEDKLINEVMTML</sequence>
<dbReference type="GO" id="GO:0000404">
    <property type="term" value="F:heteroduplex DNA loop binding"/>
    <property type="evidence" value="ECO:0007669"/>
    <property type="project" value="EnsemblFungi"/>
</dbReference>
<dbReference type="InterPro" id="IPR011184">
    <property type="entry name" value="DNA_mismatch_repair_Msh2"/>
</dbReference>
<dbReference type="SUPFAM" id="SSF48334">
    <property type="entry name" value="DNA repair protein MutS, domain III"/>
    <property type="match status" value="1"/>
</dbReference>
<dbReference type="PANTHER" id="PTHR11361:SF35">
    <property type="entry name" value="DNA MISMATCH REPAIR PROTEIN MSH2"/>
    <property type="match status" value="1"/>
</dbReference>
<dbReference type="Gene3D" id="1.10.1420.10">
    <property type="match status" value="2"/>
</dbReference>
<dbReference type="Pfam" id="PF05188">
    <property type="entry name" value="MutS_II"/>
    <property type="match status" value="1"/>
</dbReference>
<dbReference type="RefSeq" id="XP_020061836.1">
    <property type="nucleotide sequence ID" value="XM_020210751.1"/>
</dbReference>
<dbReference type="Gene3D" id="3.40.50.300">
    <property type="entry name" value="P-loop containing nucleotide triphosphate hydrolases"/>
    <property type="match status" value="1"/>
</dbReference>
<dbReference type="GO" id="GO:0005524">
    <property type="term" value="F:ATP binding"/>
    <property type="evidence" value="ECO:0007669"/>
    <property type="project" value="UniProtKB-KW"/>
</dbReference>
<accession>A0A1E4SB22</accession>
<dbReference type="GO" id="GO:0043111">
    <property type="term" value="P:replication fork arrest"/>
    <property type="evidence" value="ECO:0007669"/>
    <property type="project" value="EnsemblFungi"/>
</dbReference>
<evidence type="ECO:0000256" key="1">
    <source>
        <dbReference type="ARBA" id="ARBA00004123"/>
    </source>
</evidence>
<keyword evidence="6" id="KW-0238">DNA-binding</keyword>
<keyword evidence="8" id="KW-0539">Nucleus</keyword>
<comment type="subcellular location">
    <subcellularLocation>
        <location evidence="1">Nucleus</location>
    </subcellularLocation>
</comment>
<dbReference type="InterPro" id="IPR007861">
    <property type="entry name" value="DNA_mismatch_repair_MutS_clamp"/>
</dbReference>
<keyword evidence="4" id="KW-0227">DNA damage</keyword>
<dbReference type="GO" id="GO:0030466">
    <property type="term" value="P:silent mating-type cassette heterochromatin formation"/>
    <property type="evidence" value="ECO:0007669"/>
    <property type="project" value="EnsemblFungi"/>
</dbReference>
<dbReference type="GO" id="GO:0036297">
    <property type="term" value="P:interstrand cross-link repair"/>
    <property type="evidence" value="ECO:0007669"/>
    <property type="project" value="EnsemblFungi"/>
</dbReference>
<dbReference type="InterPro" id="IPR045076">
    <property type="entry name" value="MutS"/>
</dbReference>
<evidence type="ECO:0000256" key="5">
    <source>
        <dbReference type="ARBA" id="ARBA00022840"/>
    </source>
</evidence>
<gene>
    <name evidence="10" type="ORF">CANTADRAFT_57950</name>
</gene>
<evidence type="ECO:0000256" key="2">
    <source>
        <dbReference type="ARBA" id="ARBA00006271"/>
    </source>
</evidence>
<dbReference type="InterPro" id="IPR036187">
    <property type="entry name" value="DNA_mismatch_repair_MutS_sf"/>
</dbReference>
<name>A0A1E4SB22_9ASCO</name>
<comment type="similarity">
    <text evidence="2">Belongs to the DNA mismatch repair MutS family.</text>
</comment>
<dbReference type="GO" id="GO:0006311">
    <property type="term" value="P:meiotic gene conversion"/>
    <property type="evidence" value="ECO:0007669"/>
    <property type="project" value="EnsemblFungi"/>
</dbReference>
<evidence type="ECO:0000256" key="6">
    <source>
        <dbReference type="ARBA" id="ARBA00023125"/>
    </source>
</evidence>
<evidence type="ECO:0000256" key="8">
    <source>
        <dbReference type="ARBA" id="ARBA00023242"/>
    </source>
</evidence>
<dbReference type="InterPro" id="IPR000432">
    <property type="entry name" value="DNA_mismatch_repair_MutS_C"/>
</dbReference>
<dbReference type="OrthoDB" id="295033at2759"/>
<dbReference type="InterPro" id="IPR027417">
    <property type="entry name" value="P-loop_NTPase"/>
</dbReference>
<dbReference type="GO" id="GO:0032302">
    <property type="term" value="C:MutSbeta complex"/>
    <property type="evidence" value="ECO:0007669"/>
    <property type="project" value="EnsemblFungi"/>
</dbReference>
<dbReference type="GO" id="GO:0000403">
    <property type="term" value="F:Y-form DNA binding"/>
    <property type="evidence" value="ECO:0007669"/>
    <property type="project" value="EnsemblFungi"/>
</dbReference>
<dbReference type="Gene3D" id="3.30.420.110">
    <property type="entry name" value="MutS, connector domain"/>
    <property type="match status" value="1"/>
</dbReference>
<keyword evidence="3" id="KW-0547">Nucleotide-binding</keyword>
<evidence type="ECO:0000313" key="10">
    <source>
        <dbReference type="EMBL" id="ODV76714.1"/>
    </source>
</evidence>
<organism evidence="10 11">
    <name type="scientific">Suhomyces tanzawaensis NRRL Y-17324</name>
    <dbReference type="NCBI Taxonomy" id="984487"/>
    <lineage>
        <taxon>Eukaryota</taxon>
        <taxon>Fungi</taxon>
        <taxon>Dikarya</taxon>
        <taxon>Ascomycota</taxon>
        <taxon>Saccharomycotina</taxon>
        <taxon>Pichiomycetes</taxon>
        <taxon>Debaryomycetaceae</taxon>
        <taxon>Suhomyces</taxon>
    </lineage>
</organism>
<dbReference type="Pfam" id="PF05192">
    <property type="entry name" value="MutS_III"/>
    <property type="match status" value="1"/>
</dbReference>
<dbReference type="GO" id="GO:0016887">
    <property type="term" value="F:ATP hydrolysis activity"/>
    <property type="evidence" value="ECO:0007669"/>
    <property type="project" value="EnsemblFungi"/>
</dbReference>
<feature type="domain" description="DNA mismatch repair proteins mutS family" evidence="9">
    <location>
        <begin position="805"/>
        <end position="821"/>
    </location>
</feature>
<dbReference type="GO" id="GO:0000228">
    <property type="term" value="C:nuclear chromosome"/>
    <property type="evidence" value="ECO:0007669"/>
    <property type="project" value="EnsemblFungi"/>
</dbReference>
<dbReference type="GeneID" id="30984887"/>
<evidence type="ECO:0000256" key="4">
    <source>
        <dbReference type="ARBA" id="ARBA00022763"/>
    </source>
</evidence>
<dbReference type="GO" id="GO:0000735">
    <property type="term" value="P:removal of nonhomologous ends"/>
    <property type="evidence" value="ECO:0007669"/>
    <property type="project" value="EnsemblFungi"/>
</dbReference>
<dbReference type="EMBL" id="KV453918">
    <property type="protein sequence ID" value="ODV76714.1"/>
    <property type="molecule type" value="Genomic_DNA"/>
</dbReference>
<keyword evidence="5" id="KW-0067">ATP-binding</keyword>
<evidence type="ECO:0000256" key="7">
    <source>
        <dbReference type="ARBA" id="ARBA00023204"/>
    </source>
</evidence>
<dbReference type="GO" id="GO:0140664">
    <property type="term" value="F:ATP-dependent DNA damage sensor activity"/>
    <property type="evidence" value="ECO:0007669"/>
    <property type="project" value="InterPro"/>
</dbReference>
<dbReference type="PROSITE" id="PS00486">
    <property type="entry name" value="DNA_MISMATCH_REPAIR_2"/>
    <property type="match status" value="1"/>
</dbReference>
<reference evidence="11" key="1">
    <citation type="submission" date="2016-05" db="EMBL/GenBank/DDBJ databases">
        <title>Comparative genomics of biotechnologically important yeasts.</title>
        <authorList>
            <consortium name="DOE Joint Genome Institute"/>
            <person name="Riley R."/>
            <person name="Haridas S."/>
            <person name="Wolfe K.H."/>
            <person name="Lopes M.R."/>
            <person name="Hittinger C.T."/>
            <person name="Goker M."/>
            <person name="Salamov A."/>
            <person name="Wisecaver J."/>
            <person name="Long T.M."/>
            <person name="Aerts A.L."/>
            <person name="Barry K."/>
            <person name="Choi C."/>
            <person name="Clum A."/>
            <person name="Coughlan A.Y."/>
            <person name="Deshpande S."/>
            <person name="Douglass A.P."/>
            <person name="Hanson S.J."/>
            <person name="Klenk H.-P."/>
            <person name="Labutti K."/>
            <person name="Lapidus A."/>
            <person name="Lindquist E."/>
            <person name="Lipzen A."/>
            <person name="Meier-Kolthoff J.P."/>
            <person name="Ohm R.A."/>
            <person name="Otillar R.P."/>
            <person name="Pangilinan J."/>
            <person name="Peng Y."/>
            <person name="Rokas A."/>
            <person name="Rosa C.A."/>
            <person name="Scheuner C."/>
            <person name="Sibirny A.A."/>
            <person name="Slot J.C."/>
            <person name="Stielow J.B."/>
            <person name="Sun H."/>
            <person name="Kurtzman C.P."/>
            <person name="Blackwell M."/>
            <person name="Grigoriev I.V."/>
            <person name="Jeffries T.W."/>
        </authorList>
    </citation>
    <scope>NUCLEOTIDE SEQUENCE [LARGE SCALE GENOMIC DNA]</scope>
    <source>
        <strain evidence="11">NRRL Y-17324</strain>
    </source>
</reference>
<dbReference type="Proteomes" id="UP000094285">
    <property type="component" value="Unassembled WGS sequence"/>
</dbReference>
<dbReference type="STRING" id="984487.A0A1E4SB22"/>
<dbReference type="Pfam" id="PF05190">
    <property type="entry name" value="MutS_IV"/>
    <property type="match status" value="1"/>
</dbReference>
<dbReference type="SMART" id="SM00533">
    <property type="entry name" value="MUTSd"/>
    <property type="match status" value="1"/>
</dbReference>
<dbReference type="InterPro" id="IPR036678">
    <property type="entry name" value="MutS_con_dom_sf"/>
</dbReference>
<dbReference type="AlphaFoldDB" id="A0A1E4SB22"/>